<gene>
    <name evidence="2" type="ORF">METZ01_LOCUS32864</name>
</gene>
<feature type="domain" description="FlgD/Vpr Ig-like" evidence="1">
    <location>
        <begin position="427"/>
        <end position="486"/>
    </location>
</feature>
<dbReference type="InterPro" id="IPR026444">
    <property type="entry name" value="Secre_tail"/>
</dbReference>
<evidence type="ECO:0000259" key="1">
    <source>
        <dbReference type="Pfam" id="PF13860"/>
    </source>
</evidence>
<accession>A0A381QLT5</accession>
<proteinExistence type="predicted"/>
<name>A0A381QLT5_9ZZZZ</name>
<dbReference type="Gene3D" id="2.60.40.4070">
    <property type="match status" value="1"/>
</dbReference>
<dbReference type="InterPro" id="IPR025965">
    <property type="entry name" value="FlgD/Vpr_Ig-like"/>
</dbReference>
<dbReference type="NCBIfam" id="TIGR04183">
    <property type="entry name" value="Por_Secre_tail"/>
    <property type="match status" value="1"/>
</dbReference>
<sequence length="499" mass="53946">MKNTIVCLVFAILLPRFLGANQGNESATVVQSRGLVDTLNIDLDDTVNIGFFPGDIMMEVFQAPGDLSLRGVGLDIAQWNTDGSSPSLKVEVFRPGTAGYPYLSIGTMYELGAMGENGWIGYAHSVDNDSISYPDINSAADLIWNNFSNGAGICASVPEVVNGQPVLGIKVLPAGDDVLVTRPSDGAAGLFFADFSSEGSAQFTKDEYIAVVVTYLSDSAGDPANEATMIDLNAGDASYIYPAPGLKYYGTGCSGPSAEHGWHIMNSTWKFQYAVTIWGDIPPTIDIYHVGMSSTTGLPESVPPYEEVNVFAIVNDANPAGGDEGVEIVGLHWQRNSLTANTNSVAMTEIYNLVIQQYVYHRKIDGYGNGNIIYWWISAQDVEGNISMTNKRSYIIGTLSTEPETVPSGFALGGNYPNPFNPATNIYYTIDSFSELNITVYDVLGNQVRNLFQGKVSPGDHSIYWNGEDQSGTGLPSGVYFYRLESKGRNILGKMMLLK</sequence>
<reference evidence="2" key="1">
    <citation type="submission" date="2018-05" db="EMBL/GenBank/DDBJ databases">
        <authorList>
            <person name="Lanie J.A."/>
            <person name="Ng W.-L."/>
            <person name="Kazmierczak K.M."/>
            <person name="Andrzejewski T.M."/>
            <person name="Davidsen T.M."/>
            <person name="Wayne K.J."/>
            <person name="Tettelin H."/>
            <person name="Glass J.I."/>
            <person name="Rusch D."/>
            <person name="Podicherti R."/>
            <person name="Tsui H.-C.T."/>
            <person name="Winkler M.E."/>
        </authorList>
    </citation>
    <scope>NUCLEOTIDE SEQUENCE</scope>
</reference>
<dbReference type="Pfam" id="PF13860">
    <property type="entry name" value="FlgD_ig"/>
    <property type="match status" value="1"/>
</dbReference>
<protein>
    <recommendedName>
        <fullName evidence="1">FlgD/Vpr Ig-like domain-containing protein</fullName>
    </recommendedName>
</protein>
<evidence type="ECO:0000313" key="2">
    <source>
        <dbReference type="EMBL" id="SUZ80010.1"/>
    </source>
</evidence>
<dbReference type="EMBL" id="UINC01001410">
    <property type="protein sequence ID" value="SUZ80010.1"/>
    <property type="molecule type" value="Genomic_DNA"/>
</dbReference>
<dbReference type="AlphaFoldDB" id="A0A381QLT5"/>
<organism evidence="2">
    <name type="scientific">marine metagenome</name>
    <dbReference type="NCBI Taxonomy" id="408172"/>
    <lineage>
        <taxon>unclassified sequences</taxon>
        <taxon>metagenomes</taxon>
        <taxon>ecological metagenomes</taxon>
    </lineage>
</organism>